<feature type="transmembrane region" description="Helical" evidence="6">
    <location>
        <begin position="136"/>
        <end position="156"/>
    </location>
</feature>
<protein>
    <submittedName>
        <fullName evidence="9">Olfactory receptor 52Z1-like</fullName>
    </submittedName>
</protein>
<dbReference type="InterPro" id="IPR052921">
    <property type="entry name" value="GPCR1_Superfamily_Member"/>
</dbReference>
<reference evidence="9" key="1">
    <citation type="submission" date="2025-08" db="UniProtKB">
        <authorList>
            <consortium name="RefSeq"/>
        </authorList>
    </citation>
    <scope>IDENTIFICATION</scope>
    <source>
        <tissue evidence="9">Sperm</tissue>
    </source>
</reference>
<dbReference type="InterPro" id="IPR000725">
    <property type="entry name" value="Olfact_rcpt"/>
</dbReference>
<feature type="transmembrane region" description="Helical" evidence="6">
    <location>
        <begin position="268"/>
        <end position="290"/>
    </location>
</feature>
<feature type="transmembrane region" description="Helical" evidence="6">
    <location>
        <begin position="224"/>
        <end position="247"/>
    </location>
</feature>
<evidence type="ECO:0000256" key="5">
    <source>
        <dbReference type="ARBA" id="ARBA00023224"/>
    </source>
</evidence>
<dbReference type="AlphaFoldDB" id="A0AAJ7UGV1"/>
<proteinExistence type="predicted"/>
<feature type="transmembrane region" description="Helical" evidence="6">
    <location>
        <begin position="302"/>
        <end position="324"/>
    </location>
</feature>
<organism evidence="8 9">
    <name type="scientific">Petromyzon marinus</name>
    <name type="common">Sea lamprey</name>
    <dbReference type="NCBI Taxonomy" id="7757"/>
    <lineage>
        <taxon>Eukaryota</taxon>
        <taxon>Metazoa</taxon>
        <taxon>Chordata</taxon>
        <taxon>Craniata</taxon>
        <taxon>Vertebrata</taxon>
        <taxon>Cyclostomata</taxon>
        <taxon>Hyperoartia</taxon>
        <taxon>Petromyzontiformes</taxon>
        <taxon>Petromyzontidae</taxon>
        <taxon>Petromyzon</taxon>
    </lineage>
</organism>
<feature type="domain" description="G-protein coupled receptors family 1 profile" evidence="7">
    <location>
        <begin position="51"/>
        <end position="317"/>
    </location>
</feature>
<dbReference type="PRINTS" id="PR00245">
    <property type="entry name" value="OLFACTORYR"/>
</dbReference>
<dbReference type="GO" id="GO:0005549">
    <property type="term" value="F:odorant binding"/>
    <property type="evidence" value="ECO:0007669"/>
    <property type="project" value="TreeGrafter"/>
</dbReference>
<evidence type="ECO:0000256" key="3">
    <source>
        <dbReference type="ARBA" id="ARBA00022989"/>
    </source>
</evidence>
<dbReference type="PANTHER" id="PTHR26451">
    <property type="entry name" value="G_PROTEIN_RECEP_F1_2 DOMAIN-CONTAINING PROTEIN"/>
    <property type="match status" value="1"/>
</dbReference>
<dbReference type="SUPFAM" id="SSF81321">
    <property type="entry name" value="Family A G protein-coupled receptor-like"/>
    <property type="match status" value="1"/>
</dbReference>
<feature type="transmembrane region" description="Helical" evidence="6">
    <location>
        <begin position="197"/>
        <end position="218"/>
    </location>
</feature>
<evidence type="ECO:0000259" key="7">
    <source>
        <dbReference type="PROSITE" id="PS50262"/>
    </source>
</evidence>
<evidence type="ECO:0000256" key="1">
    <source>
        <dbReference type="ARBA" id="ARBA00004141"/>
    </source>
</evidence>
<feature type="transmembrane region" description="Helical" evidence="6">
    <location>
        <begin position="37"/>
        <end position="61"/>
    </location>
</feature>
<evidence type="ECO:0000313" key="9">
    <source>
        <dbReference type="RefSeq" id="XP_032834991.1"/>
    </source>
</evidence>
<evidence type="ECO:0000256" key="4">
    <source>
        <dbReference type="ARBA" id="ARBA00023136"/>
    </source>
</evidence>
<keyword evidence="4 6" id="KW-0472">Membrane</keyword>
<dbReference type="GO" id="GO:0004930">
    <property type="term" value="F:G protein-coupled receptor activity"/>
    <property type="evidence" value="ECO:0007669"/>
    <property type="project" value="InterPro"/>
</dbReference>
<dbReference type="PANTHER" id="PTHR26451:SF897">
    <property type="entry name" value="TRACE AMINE-ASSOCIATED RECEPTOR 5-LIKE"/>
    <property type="match status" value="1"/>
</dbReference>
<evidence type="ECO:0000256" key="2">
    <source>
        <dbReference type="ARBA" id="ARBA00022692"/>
    </source>
</evidence>
<sequence length="341" mass="35486">MASSNFSAIALPPSLPPSDIIVMVTPFGDPPSVRLSLFGTLLLLFTAAVAGNALLCSVVCLERRLRTPMCTFIASMALTDIVQVASSVPRIMANLLGDGGAAGGGGGPRGGGVGLVSVAECTAQMFLMHVSVRAQAFLLALMSVDRYLAVAFPLRYRSLVTNGAALRASAAAAAAACALTCPNVALLVGLDYCRARVLAAVYCSFYSVAFTSCGDVGAQRRYGYATLALATALPACAVALAYALILLECRKAGLRRGQRKALRTCVTHLLAVGAFFASVFFSFASNISFLAGVGAEVSYCLQGLHCIVPALVNPVIYGLGTAEIRRGCVKRFRRRVADGGR</sequence>
<dbReference type="KEGG" id="pmrn:116957136"/>
<evidence type="ECO:0000256" key="6">
    <source>
        <dbReference type="SAM" id="Phobius"/>
    </source>
</evidence>
<dbReference type="Pfam" id="PF13853">
    <property type="entry name" value="7tm_4"/>
    <property type="match status" value="1"/>
</dbReference>
<dbReference type="InterPro" id="IPR000276">
    <property type="entry name" value="GPCR_Rhodpsn"/>
</dbReference>
<comment type="subcellular location">
    <subcellularLocation>
        <location evidence="1">Membrane</location>
        <topology evidence="1">Multi-pass membrane protein</topology>
    </subcellularLocation>
</comment>
<dbReference type="GO" id="GO:0004984">
    <property type="term" value="F:olfactory receptor activity"/>
    <property type="evidence" value="ECO:0007669"/>
    <property type="project" value="InterPro"/>
</dbReference>
<dbReference type="PROSITE" id="PS50262">
    <property type="entry name" value="G_PROTEIN_RECEP_F1_2"/>
    <property type="match status" value="1"/>
</dbReference>
<dbReference type="SMART" id="SM01381">
    <property type="entry name" value="7TM_GPCR_Srsx"/>
    <property type="match status" value="1"/>
</dbReference>
<evidence type="ECO:0000313" key="8">
    <source>
        <dbReference type="Proteomes" id="UP001318040"/>
    </source>
</evidence>
<feature type="transmembrane region" description="Helical" evidence="6">
    <location>
        <begin position="168"/>
        <end position="190"/>
    </location>
</feature>
<dbReference type="PRINTS" id="PR00237">
    <property type="entry name" value="GPCRRHODOPSN"/>
</dbReference>
<dbReference type="GO" id="GO:0016020">
    <property type="term" value="C:membrane"/>
    <property type="evidence" value="ECO:0007669"/>
    <property type="project" value="UniProtKB-SubCell"/>
</dbReference>
<name>A0AAJ7UGV1_PETMA</name>
<keyword evidence="3 6" id="KW-1133">Transmembrane helix</keyword>
<dbReference type="Proteomes" id="UP001318040">
    <property type="component" value="Chromosome 70"/>
</dbReference>
<dbReference type="InterPro" id="IPR017452">
    <property type="entry name" value="GPCR_Rhodpsn_7TM"/>
</dbReference>
<keyword evidence="8" id="KW-1185">Reference proteome</keyword>
<dbReference type="RefSeq" id="XP_032834991.1">
    <property type="nucleotide sequence ID" value="XM_032979100.1"/>
</dbReference>
<dbReference type="Gene3D" id="1.20.1070.10">
    <property type="entry name" value="Rhodopsin 7-helix transmembrane proteins"/>
    <property type="match status" value="1"/>
</dbReference>
<keyword evidence="2 6" id="KW-0812">Transmembrane</keyword>
<keyword evidence="5" id="KW-0807">Transducer</keyword>
<accession>A0AAJ7UGV1</accession>
<gene>
    <name evidence="9" type="primary">LOC116957136</name>
</gene>